<evidence type="ECO:0000313" key="4">
    <source>
        <dbReference type="EMBL" id="CAB4552647.1"/>
    </source>
</evidence>
<gene>
    <name evidence="4" type="ORF">UFOPK1493_01184</name>
</gene>
<dbReference type="SUPFAM" id="SSF52218">
    <property type="entry name" value="Flavoproteins"/>
    <property type="match status" value="1"/>
</dbReference>
<dbReference type="InterPro" id="IPR003680">
    <property type="entry name" value="Flavodoxin_fold"/>
</dbReference>
<dbReference type="InterPro" id="IPR029039">
    <property type="entry name" value="Flavoprotein-like_sf"/>
</dbReference>
<dbReference type="PANTHER" id="PTHR10204">
    <property type="entry name" value="NAD P H OXIDOREDUCTASE-RELATED"/>
    <property type="match status" value="1"/>
</dbReference>
<feature type="domain" description="Flavodoxin-like fold" evidence="3">
    <location>
        <begin position="1"/>
        <end position="136"/>
    </location>
</feature>
<dbReference type="AlphaFoldDB" id="A0A6J6CN12"/>
<dbReference type="GO" id="GO:0003955">
    <property type="term" value="F:NAD(P)H dehydrogenase (quinone) activity"/>
    <property type="evidence" value="ECO:0007669"/>
    <property type="project" value="TreeGrafter"/>
</dbReference>
<evidence type="ECO:0000256" key="1">
    <source>
        <dbReference type="ARBA" id="ARBA00006252"/>
    </source>
</evidence>
<reference evidence="4" key="1">
    <citation type="submission" date="2020-05" db="EMBL/GenBank/DDBJ databases">
        <authorList>
            <person name="Chiriac C."/>
            <person name="Salcher M."/>
            <person name="Ghai R."/>
            <person name="Kavagutti S V."/>
        </authorList>
    </citation>
    <scope>NUCLEOTIDE SEQUENCE</scope>
</reference>
<dbReference type="PANTHER" id="PTHR10204:SF34">
    <property type="entry name" value="NAD(P)H DEHYDROGENASE [QUINONE] 1 ISOFORM 1"/>
    <property type="match status" value="1"/>
</dbReference>
<evidence type="ECO:0000256" key="2">
    <source>
        <dbReference type="ARBA" id="ARBA00023002"/>
    </source>
</evidence>
<dbReference type="Pfam" id="PF02525">
    <property type="entry name" value="Flavodoxin_2"/>
    <property type="match status" value="1"/>
</dbReference>
<organism evidence="4">
    <name type="scientific">freshwater metagenome</name>
    <dbReference type="NCBI Taxonomy" id="449393"/>
    <lineage>
        <taxon>unclassified sequences</taxon>
        <taxon>metagenomes</taxon>
        <taxon>ecological metagenomes</taxon>
    </lineage>
</organism>
<sequence>MKILIVDGHPSRESFVGALADEYAAGARGQGHEVEVLRLSEMDLEPYLKYRHGTDHPVMTPDLEAMRTQLVWADHYVVAYPIWWGLPPALLKVYFEVVFAPGVAFRYLPRRGRSVRWERLLSGRTAQLLVTGDAPPWFWRYVRAQPTSGHSSGASWGSAVCGP</sequence>
<comment type="similarity">
    <text evidence="1">Belongs to the NAD(P)H dehydrogenase (quinone) family.</text>
</comment>
<name>A0A6J6CN12_9ZZZZ</name>
<dbReference type="GO" id="GO:0005829">
    <property type="term" value="C:cytosol"/>
    <property type="evidence" value="ECO:0007669"/>
    <property type="project" value="TreeGrafter"/>
</dbReference>
<dbReference type="EMBL" id="CAEZSR010000032">
    <property type="protein sequence ID" value="CAB4552647.1"/>
    <property type="molecule type" value="Genomic_DNA"/>
</dbReference>
<proteinExistence type="inferred from homology"/>
<dbReference type="InterPro" id="IPR051545">
    <property type="entry name" value="NAD(P)H_dehydrogenase_qn"/>
</dbReference>
<keyword evidence="2" id="KW-0560">Oxidoreductase</keyword>
<evidence type="ECO:0000259" key="3">
    <source>
        <dbReference type="Pfam" id="PF02525"/>
    </source>
</evidence>
<protein>
    <submittedName>
        <fullName evidence="4">Unannotated protein</fullName>
    </submittedName>
</protein>
<dbReference type="Gene3D" id="3.40.50.360">
    <property type="match status" value="1"/>
</dbReference>
<accession>A0A6J6CN12</accession>